<keyword evidence="5" id="KW-0449">Lipoprotein</keyword>
<proteinExistence type="predicted"/>
<feature type="signal peptide" evidence="7">
    <location>
        <begin position="1"/>
        <end position="24"/>
    </location>
</feature>
<dbReference type="Pfam" id="PF01547">
    <property type="entry name" value="SBP_bac_1"/>
    <property type="match status" value="1"/>
</dbReference>
<evidence type="ECO:0000256" key="4">
    <source>
        <dbReference type="ARBA" id="ARBA00023139"/>
    </source>
</evidence>
<name>A0A7Z2ZK39_9BACL</name>
<evidence type="ECO:0000256" key="7">
    <source>
        <dbReference type="SAM" id="SignalP"/>
    </source>
</evidence>
<keyword evidence="2 7" id="KW-0732">Signal</keyword>
<evidence type="ECO:0000256" key="1">
    <source>
        <dbReference type="ARBA" id="ARBA00022475"/>
    </source>
</evidence>
<evidence type="ECO:0000256" key="6">
    <source>
        <dbReference type="SAM" id="MobiDB-lite"/>
    </source>
</evidence>
<dbReference type="EMBL" id="CP051680">
    <property type="protein sequence ID" value="QJD82369.1"/>
    <property type="molecule type" value="Genomic_DNA"/>
</dbReference>
<gene>
    <name evidence="8" type="ORF">HH215_03665</name>
</gene>
<organism evidence="8 9">
    <name type="scientific">Cohnella herbarum</name>
    <dbReference type="NCBI Taxonomy" id="2728023"/>
    <lineage>
        <taxon>Bacteria</taxon>
        <taxon>Bacillati</taxon>
        <taxon>Bacillota</taxon>
        <taxon>Bacilli</taxon>
        <taxon>Bacillales</taxon>
        <taxon>Paenibacillaceae</taxon>
        <taxon>Cohnella</taxon>
    </lineage>
</organism>
<keyword evidence="9" id="KW-1185">Reference proteome</keyword>
<evidence type="ECO:0000313" key="8">
    <source>
        <dbReference type="EMBL" id="QJD82369.1"/>
    </source>
</evidence>
<evidence type="ECO:0000256" key="2">
    <source>
        <dbReference type="ARBA" id="ARBA00022729"/>
    </source>
</evidence>
<feature type="region of interest" description="Disordered" evidence="6">
    <location>
        <begin position="33"/>
        <end position="64"/>
    </location>
</feature>
<dbReference type="AlphaFoldDB" id="A0A7Z2ZK39"/>
<dbReference type="PANTHER" id="PTHR43649:SF33">
    <property type="entry name" value="POLYGALACTURONAN_RHAMNOGALACTURONAN-BINDING PROTEIN YTCQ"/>
    <property type="match status" value="1"/>
</dbReference>
<dbReference type="Gene3D" id="3.40.190.10">
    <property type="entry name" value="Periplasmic binding protein-like II"/>
    <property type="match status" value="2"/>
</dbReference>
<keyword evidence="1" id="KW-1003">Cell membrane</keyword>
<evidence type="ECO:0000256" key="5">
    <source>
        <dbReference type="ARBA" id="ARBA00023288"/>
    </source>
</evidence>
<feature type="compositionally biased region" description="Low complexity" evidence="6">
    <location>
        <begin position="35"/>
        <end position="59"/>
    </location>
</feature>
<dbReference type="InterPro" id="IPR050490">
    <property type="entry name" value="Bact_solute-bd_prot1"/>
</dbReference>
<sequence length="596" mass="65766">MKLFVRQRLIAVCTAASLLTGLLAACSNGANDGGAPTAASSTPAVSETVSETGSETSNTADGGKIRVKFDPPVTISTAVIHTPVTNEFKQGESLENNVHLRWMKDEMGINVKFDFIVASEDDFNTKIRLMMVDNSKLPDVMAPTAELASNLIQAGKLQPLDEAIEKYASPNLKKLFAQYPDVFSAVKQGSKTYGLPEFYMGDEGTVMWVREDWLRKLKLKAPATIDELEAVLKAFTEDDPDDNGKDDTIGLSVALKNSPFEWMASADGLVGAFSAAMADTANMKQFWRRDADGNLANGVIDPSMKNFLAKLSDWKSKNYIDPEAGLKAPEQTVDLLASGKAGVVFGPSWMGGWPLQDLEKNVPGASFRPYPLPSGPDGLVGRAEKQIANNYVVFSKDFEQMEAYFAYLNTLYAKSFGEEDPYWLPKFKDGWYEGYDYVKWDGKIVRRNFKEAGVPQEQWPIPDGLGEGINLPMSLPGRGIPYQMDASYKKYSDNPTAEPENEFDVRASGMNKAQLDASVIRMNQNAKAIRNEFFAGATKTMLSKGELLTKLATDSYLKIIYGEEPVEYFDEFVSKWKANGGDAVTKEVNEWFKASQ</sequence>
<evidence type="ECO:0000256" key="3">
    <source>
        <dbReference type="ARBA" id="ARBA00023136"/>
    </source>
</evidence>
<dbReference type="InterPro" id="IPR006059">
    <property type="entry name" value="SBP"/>
</dbReference>
<dbReference type="PROSITE" id="PS51257">
    <property type="entry name" value="PROKAR_LIPOPROTEIN"/>
    <property type="match status" value="1"/>
</dbReference>
<keyword evidence="3" id="KW-0472">Membrane</keyword>
<feature type="chain" id="PRO_5030805768" evidence="7">
    <location>
        <begin position="25"/>
        <end position="596"/>
    </location>
</feature>
<accession>A0A7Z2ZK39</accession>
<reference evidence="8 9" key="1">
    <citation type="submission" date="2020-04" db="EMBL/GenBank/DDBJ databases">
        <title>Genome sequencing of novel species.</title>
        <authorList>
            <person name="Heo J."/>
            <person name="Kim S.-J."/>
            <person name="Kim J.-S."/>
            <person name="Hong S.-B."/>
            <person name="Kwon S.-W."/>
        </authorList>
    </citation>
    <scope>NUCLEOTIDE SEQUENCE [LARGE SCALE GENOMIC DNA]</scope>
    <source>
        <strain evidence="8 9">MFER-1</strain>
    </source>
</reference>
<evidence type="ECO:0000313" key="9">
    <source>
        <dbReference type="Proteomes" id="UP000502248"/>
    </source>
</evidence>
<keyword evidence="4" id="KW-0564">Palmitate</keyword>
<dbReference type="Proteomes" id="UP000502248">
    <property type="component" value="Chromosome"/>
</dbReference>
<dbReference type="PANTHER" id="PTHR43649">
    <property type="entry name" value="ARABINOSE-BINDING PROTEIN-RELATED"/>
    <property type="match status" value="1"/>
</dbReference>
<dbReference type="RefSeq" id="WP_169278668.1">
    <property type="nucleotide sequence ID" value="NZ_CP051680.1"/>
</dbReference>
<dbReference type="SUPFAM" id="SSF53850">
    <property type="entry name" value="Periplasmic binding protein-like II"/>
    <property type="match status" value="1"/>
</dbReference>
<dbReference type="KEGG" id="cheb:HH215_03665"/>
<protein>
    <submittedName>
        <fullName evidence="8">Extracellular solute-binding protein</fullName>
    </submittedName>
</protein>